<evidence type="ECO:0000313" key="1">
    <source>
        <dbReference type="EMBL" id="CAI9553018.1"/>
    </source>
</evidence>
<protein>
    <submittedName>
        <fullName evidence="1">Uncharacterized protein</fullName>
    </submittedName>
</protein>
<reference evidence="1" key="1">
    <citation type="submission" date="2023-05" db="EMBL/GenBank/DDBJ databases">
        <authorList>
            <person name="Stuckert A."/>
        </authorList>
    </citation>
    <scope>NUCLEOTIDE SEQUENCE</scope>
</reference>
<organism evidence="1 2">
    <name type="scientific">Staurois parvus</name>
    <dbReference type="NCBI Taxonomy" id="386267"/>
    <lineage>
        <taxon>Eukaryota</taxon>
        <taxon>Metazoa</taxon>
        <taxon>Chordata</taxon>
        <taxon>Craniata</taxon>
        <taxon>Vertebrata</taxon>
        <taxon>Euteleostomi</taxon>
        <taxon>Amphibia</taxon>
        <taxon>Batrachia</taxon>
        <taxon>Anura</taxon>
        <taxon>Neobatrachia</taxon>
        <taxon>Ranoidea</taxon>
        <taxon>Ranidae</taxon>
        <taxon>Staurois</taxon>
    </lineage>
</organism>
<keyword evidence="2" id="KW-1185">Reference proteome</keyword>
<proteinExistence type="predicted"/>
<dbReference type="Proteomes" id="UP001162483">
    <property type="component" value="Unassembled WGS sequence"/>
</dbReference>
<dbReference type="EMBL" id="CATNWA010006890">
    <property type="protein sequence ID" value="CAI9553018.1"/>
    <property type="molecule type" value="Genomic_DNA"/>
</dbReference>
<evidence type="ECO:0000313" key="2">
    <source>
        <dbReference type="Proteomes" id="UP001162483"/>
    </source>
</evidence>
<accession>A0ABN9BZG1</accession>
<name>A0ABN9BZG1_9NEOB</name>
<sequence length="27" mass="2944">MPVLSVGIKDFTQGRNRIPVLSVGNVF</sequence>
<comment type="caution">
    <text evidence="1">The sequence shown here is derived from an EMBL/GenBank/DDBJ whole genome shotgun (WGS) entry which is preliminary data.</text>
</comment>
<gene>
    <name evidence="1" type="ORF">SPARVUS_LOCUS3969562</name>
</gene>